<feature type="transmembrane region" description="Helical" evidence="2">
    <location>
        <begin position="45"/>
        <end position="66"/>
    </location>
</feature>
<accession>A0A4P9XXI9</accession>
<name>A0A4P9XXI9_9FUNG</name>
<keyword evidence="2" id="KW-1133">Transmembrane helix</keyword>
<dbReference type="OrthoDB" id="5591868at2759"/>
<sequence length="230" mass="24441">MSQFAVAFTFLLSSLVAVVHAADKDVAKNAAGGSDGSSANYTTIGIALAIGGTAFLAVLAVGLFLYRRRRAQALAQTKPSGTTFSASSPRVPRQRRSSSILLRHAVQNKSALATAGPSMKRNNRRKAPPSAIMVEVPPASLTVEMNTLGSGQLQVQRTVGLHVPPSPAYDFRGRSGDLPVTPRTPCMSFTAPSNADADRMVSTDDATLFSPLRSPPRAPLIRLFPSHWRC</sequence>
<reference evidence="5" key="1">
    <citation type="journal article" date="2018" name="Nat. Microbiol.">
        <title>Leveraging single-cell genomics to expand the fungal tree of life.</title>
        <authorList>
            <person name="Ahrendt S.R."/>
            <person name="Quandt C.A."/>
            <person name="Ciobanu D."/>
            <person name="Clum A."/>
            <person name="Salamov A."/>
            <person name="Andreopoulos B."/>
            <person name="Cheng J.F."/>
            <person name="Woyke T."/>
            <person name="Pelin A."/>
            <person name="Henrissat B."/>
            <person name="Reynolds N.K."/>
            <person name="Benny G.L."/>
            <person name="Smith M.E."/>
            <person name="James T.Y."/>
            <person name="Grigoriev I.V."/>
        </authorList>
    </citation>
    <scope>NUCLEOTIDE SEQUENCE [LARGE SCALE GENOMIC DNA]</scope>
    <source>
        <strain evidence="5">RSA 1356</strain>
    </source>
</reference>
<keyword evidence="2" id="KW-0472">Membrane</keyword>
<evidence type="ECO:0000256" key="3">
    <source>
        <dbReference type="SAM" id="SignalP"/>
    </source>
</evidence>
<proteinExistence type="predicted"/>
<keyword evidence="5" id="KW-1185">Reference proteome</keyword>
<organism evidence="4 5">
    <name type="scientific">Thamnocephalis sphaerospora</name>
    <dbReference type="NCBI Taxonomy" id="78915"/>
    <lineage>
        <taxon>Eukaryota</taxon>
        <taxon>Fungi</taxon>
        <taxon>Fungi incertae sedis</taxon>
        <taxon>Zoopagomycota</taxon>
        <taxon>Zoopagomycotina</taxon>
        <taxon>Zoopagomycetes</taxon>
        <taxon>Zoopagales</taxon>
        <taxon>Sigmoideomycetaceae</taxon>
        <taxon>Thamnocephalis</taxon>
    </lineage>
</organism>
<feature type="region of interest" description="Disordered" evidence="1">
    <location>
        <begin position="76"/>
        <end position="96"/>
    </location>
</feature>
<keyword evidence="3" id="KW-0732">Signal</keyword>
<evidence type="ECO:0000256" key="2">
    <source>
        <dbReference type="SAM" id="Phobius"/>
    </source>
</evidence>
<evidence type="ECO:0000313" key="5">
    <source>
        <dbReference type="Proteomes" id="UP000271241"/>
    </source>
</evidence>
<protein>
    <submittedName>
        <fullName evidence="4">Uncharacterized protein</fullName>
    </submittedName>
</protein>
<gene>
    <name evidence="4" type="ORF">THASP1DRAFT_27461</name>
</gene>
<feature type="chain" id="PRO_5020656485" evidence="3">
    <location>
        <begin position="22"/>
        <end position="230"/>
    </location>
</feature>
<dbReference type="CDD" id="cd12087">
    <property type="entry name" value="TM_EGFR-like"/>
    <property type="match status" value="1"/>
</dbReference>
<dbReference type="AlphaFoldDB" id="A0A4P9XXI9"/>
<keyword evidence="2" id="KW-0812">Transmembrane</keyword>
<dbReference type="EMBL" id="KZ992438">
    <property type="protein sequence ID" value="RKP10752.1"/>
    <property type="molecule type" value="Genomic_DNA"/>
</dbReference>
<evidence type="ECO:0000313" key="4">
    <source>
        <dbReference type="EMBL" id="RKP10752.1"/>
    </source>
</evidence>
<evidence type="ECO:0000256" key="1">
    <source>
        <dbReference type="SAM" id="MobiDB-lite"/>
    </source>
</evidence>
<dbReference type="Proteomes" id="UP000271241">
    <property type="component" value="Unassembled WGS sequence"/>
</dbReference>
<feature type="signal peptide" evidence="3">
    <location>
        <begin position="1"/>
        <end position="21"/>
    </location>
</feature>